<evidence type="ECO:0000313" key="3">
    <source>
        <dbReference type="Proteomes" id="UP000001075"/>
    </source>
</evidence>
<evidence type="ECO:0000313" key="2">
    <source>
        <dbReference type="EMBL" id="EGW09558.1"/>
    </source>
</evidence>
<proteinExistence type="predicted"/>
<dbReference type="InParanoid" id="G3HKZ2"/>
<name>G3HKZ2_CRIGR</name>
<evidence type="ECO:0000256" key="1">
    <source>
        <dbReference type="SAM" id="MobiDB-lite"/>
    </source>
</evidence>
<gene>
    <name evidence="2" type="ORF">I79_011375</name>
</gene>
<accession>G3HKZ2</accession>
<dbReference type="Proteomes" id="UP000001075">
    <property type="component" value="Unassembled WGS sequence"/>
</dbReference>
<dbReference type="AlphaFoldDB" id="G3HKZ2"/>
<reference evidence="3" key="1">
    <citation type="journal article" date="2011" name="Nat. Biotechnol.">
        <title>The genomic sequence of the Chinese hamster ovary (CHO)-K1 cell line.</title>
        <authorList>
            <person name="Xu X."/>
            <person name="Nagarajan H."/>
            <person name="Lewis N.E."/>
            <person name="Pan S."/>
            <person name="Cai Z."/>
            <person name="Liu X."/>
            <person name="Chen W."/>
            <person name="Xie M."/>
            <person name="Wang W."/>
            <person name="Hammond S."/>
            <person name="Andersen M.R."/>
            <person name="Neff N."/>
            <person name="Passarelli B."/>
            <person name="Koh W."/>
            <person name="Fan H.C."/>
            <person name="Wang J."/>
            <person name="Gui Y."/>
            <person name="Lee K.H."/>
            <person name="Betenbaugh M.J."/>
            <person name="Quake S.R."/>
            <person name="Famili I."/>
            <person name="Palsson B.O."/>
            <person name="Wang J."/>
        </authorList>
    </citation>
    <scope>NUCLEOTIDE SEQUENCE [LARGE SCALE GENOMIC DNA]</scope>
    <source>
        <strain evidence="3">CHO K1 cell line</strain>
    </source>
</reference>
<sequence length="132" mass="14006">MEAGRAPSGRVAAERLNSEPRADLQSPSSGLYRCKFAAAKVDTVREAVERGRIGDYIQHWCLLHWSPHCIGTHCISACCIGVHCTDSPHCTGACCIGHHCISTHCISARCTGAHCIDSPTALVLAALVSPIA</sequence>
<organism evidence="2 3">
    <name type="scientific">Cricetulus griseus</name>
    <name type="common">Chinese hamster</name>
    <name type="synonym">Cricetulus barabensis griseus</name>
    <dbReference type="NCBI Taxonomy" id="10029"/>
    <lineage>
        <taxon>Eukaryota</taxon>
        <taxon>Metazoa</taxon>
        <taxon>Chordata</taxon>
        <taxon>Craniata</taxon>
        <taxon>Vertebrata</taxon>
        <taxon>Euteleostomi</taxon>
        <taxon>Mammalia</taxon>
        <taxon>Eutheria</taxon>
        <taxon>Euarchontoglires</taxon>
        <taxon>Glires</taxon>
        <taxon>Rodentia</taxon>
        <taxon>Myomorpha</taxon>
        <taxon>Muroidea</taxon>
        <taxon>Cricetidae</taxon>
        <taxon>Cricetinae</taxon>
        <taxon>Cricetulus</taxon>
    </lineage>
</organism>
<protein>
    <submittedName>
        <fullName evidence="2">Uncharacterized protein</fullName>
    </submittedName>
</protein>
<feature type="compositionally biased region" description="Basic and acidic residues" evidence="1">
    <location>
        <begin position="12"/>
        <end position="22"/>
    </location>
</feature>
<feature type="region of interest" description="Disordered" evidence="1">
    <location>
        <begin position="1"/>
        <end position="28"/>
    </location>
</feature>
<dbReference type="EMBL" id="JH000474">
    <property type="protein sequence ID" value="EGW09558.1"/>
    <property type="molecule type" value="Genomic_DNA"/>
</dbReference>